<reference evidence="3" key="1">
    <citation type="journal article" date="2019" name="Int. J. Syst. Evol. Microbiol.">
        <title>The Global Catalogue of Microorganisms (GCM) 10K type strain sequencing project: providing services to taxonomists for standard genome sequencing and annotation.</title>
        <authorList>
            <consortium name="The Broad Institute Genomics Platform"/>
            <consortium name="The Broad Institute Genome Sequencing Center for Infectious Disease"/>
            <person name="Wu L."/>
            <person name="Ma J."/>
        </authorList>
    </citation>
    <scope>NUCLEOTIDE SEQUENCE [LARGE SCALE GENOMIC DNA]</scope>
    <source>
        <strain evidence="3">JCM 15589</strain>
    </source>
</reference>
<keyword evidence="3" id="KW-1185">Reference proteome</keyword>
<dbReference type="RefSeq" id="WP_344245953.1">
    <property type="nucleotide sequence ID" value="NZ_BAAAPM010000003.1"/>
</dbReference>
<protein>
    <submittedName>
        <fullName evidence="2">Uncharacterized protein</fullName>
    </submittedName>
</protein>
<evidence type="ECO:0000313" key="3">
    <source>
        <dbReference type="Proteomes" id="UP001501138"/>
    </source>
</evidence>
<gene>
    <name evidence="2" type="ORF">GCM10009809_08240</name>
</gene>
<feature type="region of interest" description="Disordered" evidence="1">
    <location>
        <begin position="1"/>
        <end position="45"/>
    </location>
</feature>
<name>A0ABP4UYJ3_9MICO</name>
<comment type="caution">
    <text evidence="2">The sequence shown here is derived from an EMBL/GenBank/DDBJ whole genome shotgun (WGS) entry which is preliminary data.</text>
</comment>
<dbReference type="Proteomes" id="UP001501138">
    <property type="component" value="Unassembled WGS sequence"/>
</dbReference>
<proteinExistence type="predicted"/>
<feature type="region of interest" description="Disordered" evidence="1">
    <location>
        <begin position="105"/>
        <end position="126"/>
    </location>
</feature>
<organism evidence="2 3">
    <name type="scientific">Isoptericola hypogeus</name>
    <dbReference type="NCBI Taxonomy" id="300179"/>
    <lineage>
        <taxon>Bacteria</taxon>
        <taxon>Bacillati</taxon>
        <taxon>Actinomycetota</taxon>
        <taxon>Actinomycetes</taxon>
        <taxon>Micrococcales</taxon>
        <taxon>Promicromonosporaceae</taxon>
        <taxon>Isoptericola</taxon>
    </lineage>
</organism>
<accession>A0ABP4UYJ3</accession>
<evidence type="ECO:0000256" key="1">
    <source>
        <dbReference type="SAM" id="MobiDB-lite"/>
    </source>
</evidence>
<dbReference type="EMBL" id="BAAAPM010000003">
    <property type="protein sequence ID" value="GAA1714415.1"/>
    <property type="molecule type" value="Genomic_DNA"/>
</dbReference>
<sequence>MTPHIDQAHTTRLTTQEVRAQRVREARARQRDAERARGRVGGAGLADAISTQAEARDDELAELAAAAELVVEGRELEDPRLAARRRTEENGRLFSEALDAAGAFGPSSALALQRDLTTDDTTNKEK</sequence>
<feature type="compositionally biased region" description="Basic and acidic residues" evidence="1">
    <location>
        <begin position="19"/>
        <end position="37"/>
    </location>
</feature>
<evidence type="ECO:0000313" key="2">
    <source>
        <dbReference type="EMBL" id="GAA1714415.1"/>
    </source>
</evidence>